<comment type="similarity">
    <text evidence="3">Belongs to the glycosyltransferase 2 family.</text>
</comment>
<evidence type="ECO:0000256" key="11">
    <source>
        <dbReference type="ARBA" id="ARBA00023136"/>
    </source>
</evidence>
<dbReference type="EC" id="2.4.1.117" evidence="4"/>
<evidence type="ECO:0000256" key="8">
    <source>
        <dbReference type="ARBA" id="ARBA00022824"/>
    </source>
</evidence>
<evidence type="ECO:0000256" key="12">
    <source>
        <dbReference type="ARBA" id="ARBA00045097"/>
    </source>
</evidence>
<dbReference type="PANTHER" id="PTHR10859">
    <property type="entry name" value="GLYCOSYL TRANSFERASE"/>
    <property type="match status" value="1"/>
</dbReference>
<keyword evidence="11" id="KW-0472">Membrane</keyword>
<keyword evidence="8" id="KW-0256">Endoplasmic reticulum</keyword>
<protein>
    <recommendedName>
        <fullName evidence="4">dolichyl-phosphate beta-glucosyltransferase</fullName>
        <ecNumber evidence="4">2.4.1.117</ecNumber>
    </recommendedName>
</protein>
<evidence type="ECO:0000256" key="5">
    <source>
        <dbReference type="ARBA" id="ARBA00022676"/>
    </source>
</evidence>
<evidence type="ECO:0000256" key="2">
    <source>
        <dbReference type="ARBA" id="ARBA00004922"/>
    </source>
</evidence>
<evidence type="ECO:0000256" key="6">
    <source>
        <dbReference type="ARBA" id="ARBA00022679"/>
    </source>
</evidence>
<evidence type="ECO:0000256" key="7">
    <source>
        <dbReference type="ARBA" id="ARBA00022692"/>
    </source>
</evidence>
<comment type="subcellular location">
    <subcellularLocation>
        <location evidence="1">Endoplasmic reticulum membrane</location>
        <topology evidence="1">Single-pass membrane protein</topology>
    </subcellularLocation>
</comment>
<evidence type="ECO:0000259" key="13">
    <source>
        <dbReference type="Pfam" id="PF00535"/>
    </source>
</evidence>
<keyword evidence="10" id="KW-1133">Transmembrane helix</keyword>
<dbReference type="InterPro" id="IPR029044">
    <property type="entry name" value="Nucleotide-diphossugar_trans"/>
</dbReference>
<keyword evidence="7" id="KW-0812">Transmembrane</keyword>
<dbReference type="SUPFAM" id="SSF53448">
    <property type="entry name" value="Nucleotide-diphospho-sugar transferases"/>
    <property type="match status" value="1"/>
</dbReference>
<dbReference type="InterPro" id="IPR001173">
    <property type="entry name" value="Glyco_trans_2-like"/>
</dbReference>
<name>A0A0G1NA29_9BACT</name>
<feature type="domain" description="Glycosyltransferase 2-like" evidence="13">
    <location>
        <begin position="18"/>
        <end position="182"/>
    </location>
</feature>
<dbReference type="STRING" id="1618589.UX25_C0014G0001"/>
<keyword evidence="9" id="KW-0735">Signal-anchor</keyword>
<comment type="caution">
    <text evidence="14">The sequence shown here is derived from an EMBL/GenBank/DDBJ whole genome shotgun (WGS) entry which is preliminary data.</text>
</comment>
<reference evidence="14 15" key="1">
    <citation type="journal article" date="2015" name="Nature">
        <title>rRNA introns, odd ribosomes, and small enigmatic genomes across a large radiation of phyla.</title>
        <authorList>
            <person name="Brown C.T."/>
            <person name="Hug L.A."/>
            <person name="Thomas B.C."/>
            <person name="Sharon I."/>
            <person name="Castelle C.J."/>
            <person name="Singh A."/>
            <person name="Wilkins M.J."/>
            <person name="Williams K.H."/>
            <person name="Banfield J.F."/>
        </authorList>
    </citation>
    <scope>NUCLEOTIDE SEQUENCE [LARGE SCALE GENOMIC DNA]</scope>
</reference>
<evidence type="ECO:0000256" key="3">
    <source>
        <dbReference type="ARBA" id="ARBA00006739"/>
    </source>
</evidence>
<organism evidence="14 15">
    <name type="scientific">Candidatus Woesebacteria bacterium GW2011_GWC2_45_9</name>
    <dbReference type="NCBI Taxonomy" id="1618589"/>
    <lineage>
        <taxon>Bacteria</taxon>
        <taxon>Candidatus Woeseibacteriota</taxon>
    </lineage>
</organism>
<dbReference type="AlphaFoldDB" id="A0A0G1NA29"/>
<evidence type="ECO:0000313" key="15">
    <source>
        <dbReference type="Proteomes" id="UP000034922"/>
    </source>
</evidence>
<dbReference type="InterPro" id="IPR035518">
    <property type="entry name" value="DPG_synthase"/>
</dbReference>
<dbReference type="PANTHER" id="PTHR10859:SF91">
    <property type="entry name" value="DOLICHYL-PHOSPHATE BETA-GLUCOSYLTRANSFERASE"/>
    <property type="match status" value="1"/>
</dbReference>
<sequence>WGDNRAKKDATMKRPYLSVVIPAYNEVKSLQKGVLNEVFDYLSEQKFTWEVLLVDDGSTDSTLRLLKNFAAKHQEFRVLAEPHRGKGGTVIAGVLKARGELVLFADMDQATPISEVEKFLPKFNEGYDIVIASRAGREGAPLVRKLMAYGFAVLRTLVLRLPYRDTQCGFKAFRKEAAQKIFKRMKIFTPIKSGFNEKHVSKGAGVTAGFDLEILYIARKLKLKVAEVKVDWHHKESERINPLRDSWEGLRDLIRVRVNALLGRYRL</sequence>
<feature type="non-terminal residue" evidence="14">
    <location>
        <position position="1"/>
    </location>
</feature>
<keyword evidence="5" id="KW-0328">Glycosyltransferase</keyword>
<dbReference type="Pfam" id="PF00535">
    <property type="entry name" value="Glycos_transf_2"/>
    <property type="match status" value="1"/>
</dbReference>
<proteinExistence type="inferred from homology"/>
<dbReference type="GO" id="GO:0006487">
    <property type="term" value="P:protein N-linked glycosylation"/>
    <property type="evidence" value="ECO:0007669"/>
    <property type="project" value="TreeGrafter"/>
</dbReference>
<evidence type="ECO:0000256" key="1">
    <source>
        <dbReference type="ARBA" id="ARBA00004389"/>
    </source>
</evidence>
<comment type="pathway">
    <text evidence="2">Protein modification; protein glycosylation.</text>
</comment>
<gene>
    <name evidence="14" type="ORF">UX25_C0014G0001</name>
</gene>
<comment type="catalytic activity">
    <reaction evidence="12">
        <text>a di-trans,poly-cis-dolichyl phosphate + UDP-alpha-D-glucose = a di-trans,poly-cis-dolichyl beta-D-glucosyl phosphate + UDP</text>
        <dbReference type="Rhea" id="RHEA:15401"/>
        <dbReference type="Rhea" id="RHEA-COMP:19498"/>
        <dbReference type="Rhea" id="RHEA-COMP:19502"/>
        <dbReference type="ChEBI" id="CHEBI:57525"/>
        <dbReference type="ChEBI" id="CHEBI:57683"/>
        <dbReference type="ChEBI" id="CHEBI:58223"/>
        <dbReference type="ChEBI" id="CHEBI:58885"/>
        <dbReference type="EC" id="2.4.1.117"/>
    </reaction>
    <physiologicalReaction direction="left-to-right" evidence="12">
        <dbReference type="Rhea" id="RHEA:15402"/>
    </physiologicalReaction>
</comment>
<evidence type="ECO:0000256" key="10">
    <source>
        <dbReference type="ARBA" id="ARBA00022989"/>
    </source>
</evidence>
<dbReference type="Proteomes" id="UP000034922">
    <property type="component" value="Unassembled WGS sequence"/>
</dbReference>
<keyword evidence="6 14" id="KW-0808">Transferase</keyword>
<evidence type="ECO:0000256" key="9">
    <source>
        <dbReference type="ARBA" id="ARBA00022968"/>
    </source>
</evidence>
<accession>A0A0G1NA29</accession>
<dbReference type="Gene3D" id="3.90.550.10">
    <property type="entry name" value="Spore Coat Polysaccharide Biosynthesis Protein SpsA, Chain A"/>
    <property type="match status" value="1"/>
</dbReference>
<dbReference type="EMBL" id="LCLM01000014">
    <property type="protein sequence ID" value="KKU17182.1"/>
    <property type="molecule type" value="Genomic_DNA"/>
</dbReference>
<dbReference type="CDD" id="cd04188">
    <property type="entry name" value="DPG_synthase"/>
    <property type="match status" value="1"/>
</dbReference>
<evidence type="ECO:0000313" key="14">
    <source>
        <dbReference type="EMBL" id="KKU17182.1"/>
    </source>
</evidence>
<evidence type="ECO:0000256" key="4">
    <source>
        <dbReference type="ARBA" id="ARBA00012583"/>
    </source>
</evidence>
<dbReference type="GO" id="GO:0004581">
    <property type="term" value="F:dolichyl-phosphate beta-glucosyltransferase activity"/>
    <property type="evidence" value="ECO:0007669"/>
    <property type="project" value="UniProtKB-EC"/>
</dbReference>